<accession>A0A940YAL4</accession>
<feature type="chain" id="PRO_5037520550" description="DUF4124 domain-containing protein" evidence="2">
    <location>
        <begin position="35"/>
        <end position="152"/>
    </location>
</feature>
<evidence type="ECO:0000313" key="4">
    <source>
        <dbReference type="Proteomes" id="UP000676246"/>
    </source>
</evidence>
<dbReference type="Proteomes" id="UP000676246">
    <property type="component" value="Unassembled WGS sequence"/>
</dbReference>
<evidence type="ECO:0000256" key="2">
    <source>
        <dbReference type="SAM" id="SignalP"/>
    </source>
</evidence>
<feature type="compositionally biased region" description="Basic and acidic residues" evidence="1">
    <location>
        <begin position="55"/>
        <end position="93"/>
    </location>
</feature>
<evidence type="ECO:0000313" key="3">
    <source>
        <dbReference type="EMBL" id="MBQ0931195.1"/>
    </source>
</evidence>
<feature type="region of interest" description="Disordered" evidence="1">
    <location>
        <begin position="42"/>
        <end position="129"/>
    </location>
</feature>
<feature type="signal peptide" evidence="2">
    <location>
        <begin position="1"/>
        <end position="34"/>
    </location>
</feature>
<keyword evidence="2" id="KW-0732">Signal</keyword>
<proteinExistence type="predicted"/>
<gene>
    <name evidence="3" type="ORF">KAK03_11930</name>
</gene>
<dbReference type="RefSeq" id="WP_210854173.1">
    <property type="nucleotide sequence ID" value="NZ_JAGQDD010000007.1"/>
</dbReference>
<dbReference type="AlphaFoldDB" id="A0A940YAL4"/>
<sequence>MPPPPCSTRRPRVLCGGPLSLALCLCLGLSAARAEVYRCGSSYQDSPCPGGRTVNVDDARSPEQRAEAHERQRQERERANALAAERHAQERLQRPATAPAGIAVRQPDDLDALPSEHPCASAEGRHPGKARARIQCLNGLPVYKAQATQRGR</sequence>
<reference evidence="3 4" key="1">
    <citation type="submission" date="2021-04" db="EMBL/GenBank/DDBJ databases">
        <title>The genome sequence of Ideonella sp. 3Y2.</title>
        <authorList>
            <person name="Liu Y."/>
        </authorList>
    </citation>
    <scope>NUCLEOTIDE SEQUENCE [LARGE SCALE GENOMIC DNA]</scope>
    <source>
        <strain evidence="3 4">3Y2</strain>
    </source>
</reference>
<dbReference type="EMBL" id="JAGQDD010000007">
    <property type="protein sequence ID" value="MBQ0931195.1"/>
    <property type="molecule type" value="Genomic_DNA"/>
</dbReference>
<keyword evidence="4" id="KW-1185">Reference proteome</keyword>
<comment type="caution">
    <text evidence="3">The sequence shown here is derived from an EMBL/GenBank/DDBJ whole genome shotgun (WGS) entry which is preliminary data.</text>
</comment>
<evidence type="ECO:0000256" key="1">
    <source>
        <dbReference type="SAM" id="MobiDB-lite"/>
    </source>
</evidence>
<organism evidence="3 4">
    <name type="scientific">Ideonella alba</name>
    <dbReference type="NCBI Taxonomy" id="2824118"/>
    <lineage>
        <taxon>Bacteria</taxon>
        <taxon>Pseudomonadati</taxon>
        <taxon>Pseudomonadota</taxon>
        <taxon>Betaproteobacteria</taxon>
        <taxon>Burkholderiales</taxon>
        <taxon>Sphaerotilaceae</taxon>
        <taxon>Ideonella</taxon>
    </lineage>
</organism>
<protein>
    <recommendedName>
        <fullName evidence="5">DUF4124 domain-containing protein</fullName>
    </recommendedName>
</protein>
<name>A0A940YAL4_9BURK</name>
<evidence type="ECO:0008006" key="5">
    <source>
        <dbReference type="Google" id="ProtNLM"/>
    </source>
</evidence>